<reference evidence="2" key="1">
    <citation type="submission" date="2022-09" db="EMBL/GenBank/DDBJ databases">
        <title>Genomic of Burkholderia gladioli.</title>
        <authorList>
            <person name="Wu H."/>
        </authorList>
    </citation>
    <scope>NUCLEOTIDE SEQUENCE</scope>
    <source>
        <strain evidence="2">ZN-S4</strain>
    </source>
</reference>
<proteinExistence type="predicted"/>
<gene>
    <name evidence="2" type="ORF">NYZ96_28295</name>
</gene>
<sequence length="263" mass="27799">MDLRAGMTIHVAFRDIVSCRRAKPVQSPEGSGQRHETRQNCSRLPLNFRGSMPLILPTNQVAPTRMARNALGKEVMNIQSGSGNTAAGSISSVTSTSRTGNGRAMRTATSQSNAAARAAVSHAASTQNAPTQNTGTQQGSKTGTQNGGKAASNSTSTANTSNTANGSKAASGANGSKGSNSSSSITDDPNWLPKLRKSISGWRQQLADAHHRWWTSRHDRGARNAARKDERTLQASIASANQFIDTELRSERIRVGSKINTSA</sequence>
<feature type="region of interest" description="Disordered" evidence="1">
    <location>
        <begin position="79"/>
        <end position="190"/>
    </location>
</feature>
<evidence type="ECO:0000256" key="1">
    <source>
        <dbReference type="SAM" id="MobiDB-lite"/>
    </source>
</evidence>
<protein>
    <submittedName>
        <fullName evidence="2">Uncharacterized protein</fullName>
    </submittedName>
</protein>
<dbReference type="EMBL" id="CP104215">
    <property type="protein sequence ID" value="UWX72338.1"/>
    <property type="molecule type" value="Genomic_DNA"/>
</dbReference>
<name>A0AB38TWZ8_BURGA</name>
<evidence type="ECO:0000313" key="2">
    <source>
        <dbReference type="EMBL" id="UWX72338.1"/>
    </source>
</evidence>
<dbReference type="Proteomes" id="UP001059745">
    <property type="component" value="Chromosome 2"/>
</dbReference>
<dbReference type="AlphaFoldDB" id="A0AB38TWZ8"/>
<feature type="compositionally biased region" description="Low complexity" evidence="1">
    <location>
        <begin position="107"/>
        <end position="184"/>
    </location>
</feature>
<feature type="compositionally biased region" description="Polar residues" evidence="1">
    <location>
        <begin position="79"/>
        <end position="100"/>
    </location>
</feature>
<organism evidence="2 3">
    <name type="scientific">Burkholderia gladioli</name>
    <name type="common">Pseudomonas marginata</name>
    <name type="synonym">Phytomonas marginata</name>
    <dbReference type="NCBI Taxonomy" id="28095"/>
    <lineage>
        <taxon>Bacteria</taxon>
        <taxon>Pseudomonadati</taxon>
        <taxon>Pseudomonadota</taxon>
        <taxon>Betaproteobacteria</taxon>
        <taxon>Burkholderiales</taxon>
        <taxon>Burkholderiaceae</taxon>
        <taxon>Burkholderia</taxon>
    </lineage>
</organism>
<evidence type="ECO:0000313" key="3">
    <source>
        <dbReference type="Proteomes" id="UP001059745"/>
    </source>
</evidence>
<dbReference type="RefSeq" id="WP_260531488.1">
    <property type="nucleotide sequence ID" value="NZ_CP104215.1"/>
</dbReference>
<accession>A0AB38TWZ8</accession>